<evidence type="ECO:0000313" key="7">
    <source>
        <dbReference type="EMBL" id="KAJ5179373.1"/>
    </source>
</evidence>
<comment type="caution">
    <text evidence="7">The sequence shown here is derived from an EMBL/GenBank/DDBJ whole genome shotgun (WGS) entry which is preliminary data.</text>
</comment>
<dbReference type="InterPro" id="IPR021858">
    <property type="entry name" value="Fun_TF"/>
</dbReference>
<evidence type="ECO:0000313" key="8">
    <source>
        <dbReference type="Proteomes" id="UP001146351"/>
    </source>
</evidence>
<dbReference type="PANTHER" id="PTHR38791">
    <property type="entry name" value="ZN(II)2CYS6 TRANSCRIPTION FACTOR (EUROFUNG)-RELATED-RELATED"/>
    <property type="match status" value="1"/>
</dbReference>
<dbReference type="GO" id="GO:0003677">
    <property type="term" value="F:DNA binding"/>
    <property type="evidence" value="ECO:0007669"/>
    <property type="project" value="UniProtKB-KW"/>
</dbReference>
<dbReference type="AlphaFoldDB" id="A0A9W9IJM0"/>
<reference evidence="7" key="1">
    <citation type="submission" date="2022-11" db="EMBL/GenBank/DDBJ databases">
        <authorList>
            <person name="Petersen C."/>
        </authorList>
    </citation>
    <scope>NUCLEOTIDE SEQUENCE</scope>
    <source>
        <strain evidence="7">IBT 21917</strain>
    </source>
</reference>
<feature type="region of interest" description="Disordered" evidence="5">
    <location>
        <begin position="375"/>
        <end position="399"/>
    </location>
</feature>
<dbReference type="PANTHER" id="PTHR38791:SF1">
    <property type="entry name" value="TRANSCRIPTION FACTOR, PUTATIVE-RELATED"/>
    <property type="match status" value="1"/>
</dbReference>
<keyword evidence="2" id="KW-0238">DNA-binding</keyword>
<keyword evidence="1" id="KW-0805">Transcription regulation</keyword>
<dbReference type="Pfam" id="PF00172">
    <property type="entry name" value="Zn_clus"/>
    <property type="match status" value="1"/>
</dbReference>
<evidence type="ECO:0000256" key="4">
    <source>
        <dbReference type="ARBA" id="ARBA00023242"/>
    </source>
</evidence>
<dbReference type="InterPro" id="IPR053175">
    <property type="entry name" value="DHMBA_Reg_Transcription_Factor"/>
</dbReference>
<evidence type="ECO:0000256" key="1">
    <source>
        <dbReference type="ARBA" id="ARBA00023015"/>
    </source>
</evidence>
<keyword evidence="8" id="KW-1185">Reference proteome</keyword>
<dbReference type="CDD" id="cd00067">
    <property type="entry name" value="GAL4"/>
    <property type="match status" value="1"/>
</dbReference>
<dbReference type="OrthoDB" id="5429770at2759"/>
<dbReference type="SUPFAM" id="SSF57701">
    <property type="entry name" value="Zn2/Cys6 DNA-binding domain"/>
    <property type="match status" value="1"/>
</dbReference>
<dbReference type="EMBL" id="JAPQKO010000002">
    <property type="protein sequence ID" value="KAJ5179373.1"/>
    <property type="molecule type" value="Genomic_DNA"/>
</dbReference>
<reference evidence="7" key="2">
    <citation type="journal article" date="2023" name="IMA Fungus">
        <title>Comparative genomic study of the Penicillium genus elucidates a diverse pangenome and 15 lateral gene transfer events.</title>
        <authorList>
            <person name="Petersen C."/>
            <person name="Sorensen T."/>
            <person name="Nielsen M.R."/>
            <person name="Sondergaard T.E."/>
            <person name="Sorensen J.L."/>
            <person name="Fitzpatrick D.A."/>
            <person name="Frisvad J.C."/>
            <person name="Nielsen K.L."/>
        </authorList>
    </citation>
    <scope>NUCLEOTIDE SEQUENCE</scope>
    <source>
        <strain evidence="7">IBT 21917</strain>
    </source>
</reference>
<dbReference type="Pfam" id="PF11951">
    <property type="entry name" value="Fungal_trans_2"/>
    <property type="match status" value="1"/>
</dbReference>
<dbReference type="InterPro" id="IPR001138">
    <property type="entry name" value="Zn2Cys6_DnaBD"/>
</dbReference>
<dbReference type="Gene3D" id="4.10.240.10">
    <property type="entry name" value="Zn(2)-C6 fungal-type DNA-binding domain"/>
    <property type="match status" value="1"/>
</dbReference>
<name>A0A9W9IJM0_9EURO</name>
<accession>A0A9W9IJM0</accession>
<sequence>MVFRGQPSKACQRCRTRRLRCDLRQDGCSACRRAGSTCFGYRDVPSLRIHDETTSLQHPSCPRATSYALQPAIEPQARDVLVHHCTLSPRGWEFMLQIHAGQPNILSMSLDALSVAFLSRYQSSPSLLQHARKRYASALQSLQRSLVSITNTRAKIEMLASTMLLDLFEKIANHRPEDKKSWLIHLRGSISIVMATGFDNLKSPFALQLLMRLVSHCTIGCITNSVPVPAELWQIQRHISVCRGLDGDFPWDISGILMEFASFRSAIRNPAISLRACIALGQGIDEKLSALPDTAPGSPGLDSTDWDAYEKWEMQNVLTFRFLICEALLEKHYNLPNEKPPVDSFFDTVPEHLSAMASHLRSAIALHSTCLDHKPLANKRSRKPPRMDSHGRPKLSHSPSQTFSCYVYLFPLYLLGRSYWTAPDQKDWAKSHLLYIHQHFGISNALSARKLLENPPELDHWQVFAMLGCA</sequence>
<keyword evidence="3" id="KW-0804">Transcription</keyword>
<proteinExistence type="predicted"/>
<dbReference type="InterPro" id="IPR036864">
    <property type="entry name" value="Zn2-C6_fun-type_DNA-bd_sf"/>
</dbReference>
<dbReference type="PROSITE" id="PS00463">
    <property type="entry name" value="ZN2_CY6_FUNGAL_1"/>
    <property type="match status" value="1"/>
</dbReference>
<dbReference type="GO" id="GO:0000981">
    <property type="term" value="F:DNA-binding transcription factor activity, RNA polymerase II-specific"/>
    <property type="evidence" value="ECO:0007669"/>
    <property type="project" value="InterPro"/>
</dbReference>
<organism evidence="7 8">
    <name type="scientific">Penicillium capsulatum</name>
    <dbReference type="NCBI Taxonomy" id="69766"/>
    <lineage>
        <taxon>Eukaryota</taxon>
        <taxon>Fungi</taxon>
        <taxon>Dikarya</taxon>
        <taxon>Ascomycota</taxon>
        <taxon>Pezizomycotina</taxon>
        <taxon>Eurotiomycetes</taxon>
        <taxon>Eurotiomycetidae</taxon>
        <taxon>Eurotiales</taxon>
        <taxon>Aspergillaceae</taxon>
        <taxon>Penicillium</taxon>
    </lineage>
</organism>
<evidence type="ECO:0000256" key="5">
    <source>
        <dbReference type="SAM" id="MobiDB-lite"/>
    </source>
</evidence>
<gene>
    <name evidence="7" type="ORF">N7492_002583</name>
</gene>
<protein>
    <submittedName>
        <fullName evidence="7">C6 transcription factor</fullName>
    </submittedName>
</protein>
<dbReference type="Proteomes" id="UP001146351">
    <property type="component" value="Unassembled WGS sequence"/>
</dbReference>
<dbReference type="GO" id="GO:0008270">
    <property type="term" value="F:zinc ion binding"/>
    <property type="evidence" value="ECO:0007669"/>
    <property type="project" value="InterPro"/>
</dbReference>
<dbReference type="PROSITE" id="PS50048">
    <property type="entry name" value="ZN2_CY6_FUNGAL_2"/>
    <property type="match status" value="1"/>
</dbReference>
<evidence type="ECO:0000256" key="3">
    <source>
        <dbReference type="ARBA" id="ARBA00023163"/>
    </source>
</evidence>
<evidence type="ECO:0000259" key="6">
    <source>
        <dbReference type="PROSITE" id="PS50048"/>
    </source>
</evidence>
<keyword evidence="4" id="KW-0539">Nucleus</keyword>
<evidence type="ECO:0000256" key="2">
    <source>
        <dbReference type="ARBA" id="ARBA00023125"/>
    </source>
</evidence>
<dbReference type="SMART" id="SM00066">
    <property type="entry name" value="GAL4"/>
    <property type="match status" value="1"/>
</dbReference>
<feature type="domain" description="Zn(2)-C6 fungal-type" evidence="6">
    <location>
        <begin position="10"/>
        <end position="38"/>
    </location>
</feature>